<gene>
    <name evidence="2" type="ORF">F2Q70_00018247</name>
</gene>
<accession>A0A8S9I5S5</accession>
<feature type="compositionally biased region" description="Polar residues" evidence="1">
    <location>
        <begin position="15"/>
        <end position="26"/>
    </location>
</feature>
<feature type="compositionally biased region" description="Low complexity" evidence="1">
    <location>
        <begin position="73"/>
        <end position="84"/>
    </location>
</feature>
<protein>
    <submittedName>
        <fullName evidence="2">Uncharacterized protein</fullName>
    </submittedName>
</protein>
<dbReference type="EMBL" id="QGKY02001250">
    <property type="protein sequence ID" value="KAF2564733.1"/>
    <property type="molecule type" value="Genomic_DNA"/>
</dbReference>
<sequence>MPLASPRLLERRRVPSSSGTTLTSQRSPSLIISNLEMCGSSSLSQLAGAPIINRNRLSSPPPHRLMSQLRPASSPLEIEISESP</sequence>
<feature type="region of interest" description="Disordered" evidence="1">
    <location>
        <begin position="54"/>
        <end position="84"/>
    </location>
</feature>
<feature type="region of interest" description="Disordered" evidence="1">
    <location>
        <begin position="1"/>
        <end position="26"/>
    </location>
</feature>
<proteinExistence type="predicted"/>
<organism evidence="2">
    <name type="scientific">Brassica cretica</name>
    <name type="common">Mustard</name>
    <dbReference type="NCBI Taxonomy" id="69181"/>
    <lineage>
        <taxon>Eukaryota</taxon>
        <taxon>Viridiplantae</taxon>
        <taxon>Streptophyta</taxon>
        <taxon>Embryophyta</taxon>
        <taxon>Tracheophyta</taxon>
        <taxon>Spermatophyta</taxon>
        <taxon>Magnoliopsida</taxon>
        <taxon>eudicotyledons</taxon>
        <taxon>Gunneridae</taxon>
        <taxon>Pentapetalae</taxon>
        <taxon>rosids</taxon>
        <taxon>malvids</taxon>
        <taxon>Brassicales</taxon>
        <taxon>Brassicaceae</taxon>
        <taxon>Brassiceae</taxon>
        <taxon>Brassica</taxon>
    </lineage>
</organism>
<evidence type="ECO:0000256" key="1">
    <source>
        <dbReference type="SAM" id="MobiDB-lite"/>
    </source>
</evidence>
<evidence type="ECO:0000313" key="2">
    <source>
        <dbReference type="EMBL" id="KAF2564733.1"/>
    </source>
</evidence>
<comment type="caution">
    <text evidence="2">The sequence shown here is derived from an EMBL/GenBank/DDBJ whole genome shotgun (WGS) entry which is preliminary data.</text>
</comment>
<name>A0A8S9I5S5_BRACR</name>
<reference evidence="2" key="1">
    <citation type="submission" date="2019-12" db="EMBL/GenBank/DDBJ databases">
        <title>Genome sequencing and annotation of Brassica cretica.</title>
        <authorList>
            <person name="Studholme D.J."/>
            <person name="Sarris P.F."/>
        </authorList>
    </citation>
    <scope>NUCLEOTIDE SEQUENCE</scope>
    <source>
        <strain evidence="2">PFS-102/07</strain>
        <tissue evidence="2">Leaf</tissue>
    </source>
</reference>
<dbReference type="AlphaFoldDB" id="A0A8S9I5S5"/>